<protein>
    <submittedName>
        <fullName evidence="1">14284_t:CDS:1</fullName>
    </submittedName>
</protein>
<reference evidence="1" key="1">
    <citation type="submission" date="2021-06" db="EMBL/GenBank/DDBJ databases">
        <authorList>
            <person name="Kallberg Y."/>
            <person name="Tangrot J."/>
            <person name="Rosling A."/>
        </authorList>
    </citation>
    <scope>NUCLEOTIDE SEQUENCE</scope>
    <source>
        <strain evidence="1">UK204</strain>
    </source>
</reference>
<comment type="caution">
    <text evidence="1">The sequence shown here is derived from an EMBL/GenBank/DDBJ whole genome shotgun (WGS) entry which is preliminary data.</text>
</comment>
<sequence length="56" mass="6570">MSENKESVLDSGKTSTLDKLNVPEYKVFEICAKGELKKQIKDYDRQLEYEKVEKDE</sequence>
<accession>A0A9N8VI15</accession>
<name>A0A9N8VI15_9GLOM</name>
<dbReference type="AlphaFoldDB" id="A0A9N8VI15"/>
<evidence type="ECO:0000313" key="2">
    <source>
        <dbReference type="Proteomes" id="UP000789570"/>
    </source>
</evidence>
<proteinExistence type="predicted"/>
<dbReference type="Proteomes" id="UP000789570">
    <property type="component" value="Unassembled WGS sequence"/>
</dbReference>
<gene>
    <name evidence="1" type="ORF">FCALED_LOCUS1378</name>
</gene>
<organism evidence="1 2">
    <name type="scientific">Funneliformis caledonium</name>
    <dbReference type="NCBI Taxonomy" id="1117310"/>
    <lineage>
        <taxon>Eukaryota</taxon>
        <taxon>Fungi</taxon>
        <taxon>Fungi incertae sedis</taxon>
        <taxon>Mucoromycota</taxon>
        <taxon>Glomeromycotina</taxon>
        <taxon>Glomeromycetes</taxon>
        <taxon>Glomerales</taxon>
        <taxon>Glomeraceae</taxon>
        <taxon>Funneliformis</taxon>
    </lineage>
</organism>
<keyword evidence="2" id="KW-1185">Reference proteome</keyword>
<evidence type="ECO:0000313" key="1">
    <source>
        <dbReference type="EMBL" id="CAG8453732.1"/>
    </source>
</evidence>
<dbReference type="EMBL" id="CAJVPQ010000175">
    <property type="protein sequence ID" value="CAG8453732.1"/>
    <property type="molecule type" value="Genomic_DNA"/>
</dbReference>